<keyword evidence="4 9" id="KW-0812">Transmembrane</keyword>
<keyword evidence="3 9" id="KW-0808">Transferase</keyword>
<evidence type="ECO:0000256" key="5">
    <source>
        <dbReference type="ARBA" id="ARBA00022989"/>
    </source>
</evidence>
<keyword evidence="11" id="KW-1185">Reference proteome</keyword>
<name>A0ABN7TCS3_OIKDI</name>
<feature type="transmembrane region" description="Helical" evidence="9">
    <location>
        <begin position="7"/>
        <end position="24"/>
    </location>
</feature>
<evidence type="ECO:0000313" key="10">
    <source>
        <dbReference type="EMBL" id="CAG5113368.1"/>
    </source>
</evidence>
<accession>A0ABN7TCS3</accession>
<reference evidence="10 11" key="1">
    <citation type="submission" date="2021-04" db="EMBL/GenBank/DDBJ databases">
        <authorList>
            <person name="Bliznina A."/>
        </authorList>
    </citation>
    <scope>NUCLEOTIDE SEQUENCE [LARGE SCALE GENOMIC DNA]</scope>
</reference>
<organism evidence="10 11">
    <name type="scientific">Oikopleura dioica</name>
    <name type="common">Tunicate</name>
    <dbReference type="NCBI Taxonomy" id="34765"/>
    <lineage>
        <taxon>Eukaryota</taxon>
        <taxon>Metazoa</taxon>
        <taxon>Chordata</taxon>
        <taxon>Tunicata</taxon>
        <taxon>Appendicularia</taxon>
        <taxon>Copelata</taxon>
        <taxon>Oikopleuridae</taxon>
        <taxon>Oikopleura</taxon>
    </lineage>
</organism>
<keyword evidence="9" id="KW-0735">Signal-anchor</keyword>
<dbReference type="PANTHER" id="PTHR12137">
    <property type="entry name" value="CARBOHYDRATE SULFOTRANSFERASE"/>
    <property type="match status" value="1"/>
</dbReference>
<evidence type="ECO:0000256" key="9">
    <source>
        <dbReference type="RuleBase" id="RU364020"/>
    </source>
</evidence>
<dbReference type="InterPro" id="IPR018011">
    <property type="entry name" value="Carb_sulfotrans_8-10"/>
</dbReference>
<evidence type="ECO:0000256" key="8">
    <source>
        <dbReference type="ARBA" id="ARBA00023180"/>
    </source>
</evidence>
<dbReference type="Gene3D" id="3.40.50.300">
    <property type="entry name" value="P-loop containing nucleotide triphosphate hydrolases"/>
    <property type="match status" value="1"/>
</dbReference>
<proteinExistence type="inferred from homology"/>
<keyword evidence="7 9" id="KW-0472">Membrane</keyword>
<evidence type="ECO:0000313" key="11">
    <source>
        <dbReference type="Proteomes" id="UP001158576"/>
    </source>
</evidence>
<evidence type="ECO:0000256" key="2">
    <source>
        <dbReference type="ARBA" id="ARBA00006339"/>
    </source>
</evidence>
<dbReference type="PANTHER" id="PTHR12137:SF54">
    <property type="entry name" value="CARBOHYDRATE SULFOTRANSFERASE"/>
    <property type="match status" value="1"/>
</dbReference>
<dbReference type="EMBL" id="OU015567">
    <property type="protein sequence ID" value="CAG5113368.1"/>
    <property type="molecule type" value="Genomic_DNA"/>
</dbReference>
<keyword evidence="5 9" id="KW-1133">Transmembrane helix</keyword>
<dbReference type="Proteomes" id="UP001158576">
    <property type="component" value="Chromosome 2"/>
</dbReference>
<keyword evidence="6 9" id="KW-0333">Golgi apparatus</keyword>
<evidence type="ECO:0000256" key="1">
    <source>
        <dbReference type="ARBA" id="ARBA00004323"/>
    </source>
</evidence>
<evidence type="ECO:0000256" key="6">
    <source>
        <dbReference type="ARBA" id="ARBA00023034"/>
    </source>
</evidence>
<evidence type="ECO:0000256" key="7">
    <source>
        <dbReference type="ARBA" id="ARBA00023136"/>
    </source>
</evidence>
<protein>
    <recommendedName>
        <fullName evidence="9">Carbohydrate sulfotransferase</fullName>
        <ecNumber evidence="9">2.8.2.-</ecNumber>
    </recommendedName>
</protein>
<dbReference type="EC" id="2.8.2.-" evidence="9"/>
<sequence length="337" mass="40166">MSKADKIHVFLGLLFFLVAFFYIGDLEKILGYEAFRNPVTVKKKSFLEDPLGTSTETEHLDLFDWEKIYTERKALKKRICDSLPEDHQDNTHLLEKVESETLGPYNLRFVVDERHKILYCELPKTGCTNWKKTLLKLIQPDTFGKMKWENIHSPHGKKGDNGYRYLNTYPKEKQIEYLETFYKFSFVRHPLERLLSAYRDKVEKLYESKPEFKDENWKHEQFHKFVRNLIESGLPRQPGQRKRHWSSFMYLCDFCSVEYDFIGKMDTLNADVEYVLNAMNVSELTEYPTGYRTKSYASLLEYYKGIGRDTLENLYTLYKTDFDAFGYTISEEFYDFV</sequence>
<dbReference type="InterPro" id="IPR005331">
    <property type="entry name" value="Sulfotransferase"/>
</dbReference>
<evidence type="ECO:0000256" key="4">
    <source>
        <dbReference type="ARBA" id="ARBA00022692"/>
    </source>
</evidence>
<keyword evidence="9" id="KW-0119">Carbohydrate metabolism</keyword>
<dbReference type="InterPro" id="IPR027417">
    <property type="entry name" value="P-loop_NTPase"/>
</dbReference>
<comment type="similarity">
    <text evidence="2 9">Belongs to the sulfotransferase 2 family.</text>
</comment>
<evidence type="ECO:0000256" key="3">
    <source>
        <dbReference type="ARBA" id="ARBA00022679"/>
    </source>
</evidence>
<dbReference type="Pfam" id="PF03567">
    <property type="entry name" value="Sulfotransfer_2"/>
    <property type="match status" value="1"/>
</dbReference>
<keyword evidence="8 9" id="KW-0325">Glycoprotein</keyword>
<gene>
    <name evidence="10" type="ORF">OKIOD_LOCUS16244</name>
</gene>
<comment type="subcellular location">
    <subcellularLocation>
        <location evidence="1 9">Golgi apparatus membrane</location>
        <topology evidence="1 9">Single-pass type II membrane protein</topology>
    </subcellularLocation>
</comment>